<evidence type="ECO:0000256" key="2">
    <source>
        <dbReference type="ARBA" id="ARBA00022679"/>
    </source>
</evidence>
<protein>
    <submittedName>
        <fullName evidence="5">Glycosyltransferase involved in cell wall bisynthesis</fullName>
    </submittedName>
</protein>
<dbReference type="GO" id="GO:0016758">
    <property type="term" value="F:hexosyltransferase activity"/>
    <property type="evidence" value="ECO:0007669"/>
    <property type="project" value="TreeGrafter"/>
</dbReference>
<dbReference type="InterPro" id="IPR050194">
    <property type="entry name" value="Glycosyltransferase_grp1"/>
</dbReference>
<dbReference type="Proteomes" id="UP000198921">
    <property type="component" value="Unassembled WGS sequence"/>
</dbReference>
<feature type="domain" description="Glycosyltransferase subfamily 4-like N-terminal" evidence="4">
    <location>
        <begin position="27"/>
        <end position="187"/>
    </location>
</feature>
<evidence type="ECO:0000259" key="4">
    <source>
        <dbReference type="Pfam" id="PF13439"/>
    </source>
</evidence>
<evidence type="ECO:0000256" key="1">
    <source>
        <dbReference type="ARBA" id="ARBA00022676"/>
    </source>
</evidence>
<keyword evidence="6" id="KW-1185">Reference proteome</keyword>
<feature type="region of interest" description="Disordered" evidence="3">
    <location>
        <begin position="370"/>
        <end position="392"/>
    </location>
</feature>
<gene>
    <name evidence="5" type="ORF">SAMN05660209_04614</name>
</gene>
<dbReference type="CDD" id="cd03801">
    <property type="entry name" value="GT4_PimA-like"/>
    <property type="match status" value="1"/>
</dbReference>
<keyword evidence="1" id="KW-0328">Glycosyltransferase</keyword>
<keyword evidence="2 5" id="KW-0808">Transferase</keyword>
<sequence length="392" mass="42372">MTGRALHPAPLRVLHLGFEDPVMPGAGGGSVRTQEINRRLADTGMEVTVLTTRYPGCVDDVRGGVRYEHVGIGKGANRLTRLLGYVALLPGAVWAHQDADVIIEDSLPPFSSMAVPLWTRRPVIGMVQWLHAREKARQYKLPFHLIERAAVRSHRRLITVSQGIAERVSAMNPTAEVEVIGNGVDPALFARPTQLGRDVLCLGRLELEGKGLGMLLQAWAAAESRIDGDLVIAGVGPDEDRVRQLARRLGIEHRVRFVGWVAGEPKAALLAGSRLVVVPSRAETFGIVAVEALATATPVVAFDIPCLREVVPRACGRLVPPFDVAAMADELADLYAAPDRVLALGAAGRAFATRFDWDDLARRQADAYLSAVGRSRSQPSAPSAPSRSETRR</sequence>
<evidence type="ECO:0000256" key="3">
    <source>
        <dbReference type="SAM" id="MobiDB-lite"/>
    </source>
</evidence>
<reference evidence="6" key="1">
    <citation type="submission" date="2016-10" db="EMBL/GenBank/DDBJ databases">
        <authorList>
            <person name="Varghese N."/>
            <person name="Submissions S."/>
        </authorList>
    </citation>
    <scope>NUCLEOTIDE SEQUENCE [LARGE SCALE GENOMIC DNA]</scope>
    <source>
        <strain evidence="6">DSM 45422</strain>
    </source>
</reference>
<dbReference type="AlphaFoldDB" id="A0A1H3Q533"/>
<dbReference type="STRING" id="1137993.SAMN05660209_04614"/>
<dbReference type="InterPro" id="IPR028098">
    <property type="entry name" value="Glyco_trans_4-like_N"/>
</dbReference>
<dbReference type="PANTHER" id="PTHR45947">
    <property type="entry name" value="SULFOQUINOVOSYL TRANSFERASE SQD2"/>
    <property type="match status" value="1"/>
</dbReference>
<dbReference type="RefSeq" id="WP_211517246.1">
    <property type="nucleotide sequence ID" value="NZ_FNOT01000020.1"/>
</dbReference>
<dbReference type="GO" id="GO:1901137">
    <property type="term" value="P:carbohydrate derivative biosynthetic process"/>
    <property type="evidence" value="ECO:0007669"/>
    <property type="project" value="UniProtKB-ARBA"/>
</dbReference>
<dbReference type="Gene3D" id="3.40.50.2000">
    <property type="entry name" value="Glycogen Phosphorylase B"/>
    <property type="match status" value="2"/>
</dbReference>
<dbReference type="PANTHER" id="PTHR45947:SF3">
    <property type="entry name" value="SULFOQUINOVOSYL TRANSFERASE SQD2"/>
    <property type="match status" value="1"/>
</dbReference>
<name>A0A1H3Q533_9ACTN</name>
<dbReference type="Pfam" id="PF13439">
    <property type="entry name" value="Glyco_transf_4"/>
    <property type="match status" value="1"/>
</dbReference>
<dbReference type="SUPFAM" id="SSF53756">
    <property type="entry name" value="UDP-Glycosyltransferase/glycogen phosphorylase"/>
    <property type="match status" value="1"/>
</dbReference>
<accession>A0A1H3Q533</accession>
<proteinExistence type="predicted"/>
<dbReference type="EMBL" id="FNOT01000020">
    <property type="protein sequence ID" value="SDZ08624.1"/>
    <property type="molecule type" value="Genomic_DNA"/>
</dbReference>
<dbReference type="Pfam" id="PF13692">
    <property type="entry name" value="Glyco_trans_1_4"/>
    <property type="match status" value="1"/>
</dbReference>
<organism evidence="5 6">
    <name type="scientific">Geodermatophilus africanus</name>
    <dbReference type="NCBI Taxonomy" id="1137993"/>
    <lineage>
        <taxon>Bacteria</taxon>
        <taxon>Bacillati</taxon>
        <taxon>Actinomycetota</taxon>
        <taxon>Actinomycetes</taxon>
        <taxon>Geodermatophilales</taxon>
        <taxon>Geodermatophilaceae</taxon>
        <taxon>Geodermatophilus</taxon>
    </lineage>
</organism>
<evidence type="ECO:0000313" key="5">
    <source>
        <dbReference type="EMBL" id="SDZ08624.1"/>
    </source>
</evidence>
<evidence type="ECO:0000313" key="6">
    <source>
        <dbReference type="Proteomes" id="UP000198921"/>
    </source>
</evidence>
<feature type="compositionally biased region" description="Low complexity" evidence="3">
    <location>
        <begin position="374"/>
        <end position="392"/>
    </location>
</feature>